<proteinExistence type="inferred from homology"/>
<evidence type="ECO:0000256" key="5">
    <source>
        <dbReference type="SAM" id="MobiDB-lite"/>
    </source>
</evidence>
<evidence type="ECO:0000259" key="6">
    <source>
        <dbReference type="Pfam" id="PF00535"/>
    </source>
</evidence>
<dbReference type="Proteomes" id="UP000471672">
    <property type="component" value="Unassembled WGS sequence"/>
</dbReference>
<keyword evidence="3" id="KW-0328">Glycosyltransferase</keyword>
<comment type="caution">
    <text evidence="7">The sequence shown here is derived from an EMBL/GenBank/DDBJ whole genome shotgun (WGS) entry which is preliminary data.</text>
</comment>
<evidence type="ECO:0000313" key="8">
    <source>
        <dbReference type="Proteomes" id="UP000471672"/>
    </source>
</evidence>
<name>A0ABX0BFR7_9MICO</name>
<dbReference type="Pfam" id="PF00535">
    <property type="entry name" value="Glycos_transf_2"/>
    <property type="match status" value="1"/>
</dbReference>
<evidence type="ECO:0000313" key="7">
    <source>
        <dbReference type="EMBL" id="NDO91500.1"/>
    </source>
</evidence>
<comment type="pathway">
    <text evidence="1">Cell wall biogenesis; cell wall polysaccharide biosynthesis.</text>
</comment>
<feature type="region of interest" description="Disordered" evidence="5">
    <location>
        <begin position="33"/>
        <end position="71"/>
    </location>
</feature>
<dbReference type="SUPFAM" id="SSF53448">
    <property type="entry name" value="Nucleotide-diphospho-sugar transferases"/>
    <property type="match status" value="1"/>
</dbReference>
<feature type="compositionally biased region" description="Pro residues" evidence="5">
    <location>
        <begin position="57"/>
        <end position="67"/>
    </location>
</feature>
<keyword evidence="4" id="KW-0808">Transferase</keyword>
<dbReference type="EMBL" id="JAAFAN010000132">
    <property type="protein sequence ID" value="NDO91500.1"/>
    <property type="molecule type" value="Genomic_DNA"/>
</dbReference>
<evidence type="ECO:0000256" key="3">
    <source>
        <dbReference type="ARBA" id="ARBA00022676"/>
    </source>
</evidence>
<feature type="non-terminal residue" evidence="7">
    <location>
        <position position="266"/>
    </location>
</feature>
<dbReference type="PANTHER" id="PTHR43179:SF12">
    <property type="entry name" value="GALACTOFURANOSYLTRANSFERASE GLFT2"/>
    <property type="match status" value="1"/>
</dbReference>
<protein>
    <submittedName>
        <fullName evidence="7">Glycosyltransferase</fullName>
    </submittedName>
</protein>
<keyword evidence="8" id="KW-1185">Reference proteome</keyword>
<dbReference type="Gene3D" id="3.90.550.10">
    <property type="entry name" value="Spore Coat Polysaccharide Biosynthesis Protein SpsA, Chain A"/>
    <property type="match status" value="1"/>
</dbReference>
<comment type="similarity">
    <text evidence="2">Belongs to the glycosyltransferase 2 family.</text>
</comment>
<dbReference type="InterPro" id="IPR029044">
    <property type="entry name" value="Nucleotide-diphossugar_trans"/>
</dbReference>
<dbReference type="RefSeq" id="WP_162290684.1">
    <property type="nucleotide sequence ID" value="NZ_JAAFAN010000132.1"/>
</dbReference>
<dbReference type="InterPro" id="IPR001173">
    <property type="entry name" value="Glyco_trans_2-like"/>
</dbReference>
<evidence type="ECO:0000256" key="4">
    <source>
        <dbReference type="ARBA" id="ARBA00022679"/>
    </source>
</evidence>
<evidence type="ECO:0000256" key="2">
    <source>
        <dbReference type="ARBA" id="ARBA00006739"/>
    </source>
</evidence>
<dbReference type="PANTHER" id="PTHR43179">
    <property type="entry name" value="RHAMNOSYLTRANSFERASE WBBL"/>
    <property type="match status" value="1"/>
</dbReference>
<feature type="domain" description="Glycosyltransferase 2-like" evidence="6">
    <location>
        <begin position="16"/>
        <end position="127"/>
    </location>
</feature>
<organism evidence="7 8">
    <name type="scientific">Cellulosimicrobium composti</name>
    <dbReference type="NCBI Taxonomy" id="2672572"/>
    <lineage>
        <taxon>Bacteria</taxon>
        <taxon>Bacillati</taxon>
        <taxon>Actinomycetota</taxon>
        <taxon>Actinomycetes</taxon>
        <taxon>Micrococcales</taxon>
        <taxon>Promicromonosporaceae</taxon>
        <taxon>Cellulosimicrobium</taxon>
    </lineage>
</organism>
<reference evidence="7 8" key="1">
    <citation type="journal article" date="2021" name="Arch. Microbiol.">
        <title>Cellulosimicrobium fucosivorans sp. nov., isolated from San Elijo Lagoon, contains a fucose metabolic pathway linked to carotenoid production.</title>
        <authorList>
            <person name="Aviles F.A."/>
            <person name="Kyndt J.A."/>
        </authorList>
    </citation>
    <scope>NUCLEOTIDE SEQUENCE [LARGE SCALE GENOMIC DNA]</scope>
    <source>
        <strain evidence="7 8">SE3</strain>
    </source>
</reference>
<accession>A0ABX0BFR7</accession>
<sequence length="266" mass="28699">MSAPAGTRAAAPGYAVVVPSIGRPSLDRLLETLVAQRDDTDAPPPAEVVVADDRRLPPPGSADPAPEPLDLGDAGRALCARVVRTGGRGPAAARNAGWRSTSAPWVVFLDDDVELPAGWARRLAHDLAAAAPRTGGVQGRLHVPLPAHRRPTDWERGTAGLERAAWATADMAYRRAALERVDGFDERFPRAYREDADLALRVRDAGWDLVRGARTTTHPVRPADDAVSLRVQAGTRDDATFRALHGPRWRERAETGRGRLAWHVAT</sequence>
<evidence type="ECO:0000256" key="1">
    <source>
        <dbReference type="ARBA" id="ARBA00004776"/>
    </source>
</evidence>
<gene>
    <name evidence="7" type="ORF">GYH36_18930</name>
</gene>